<dbReference type="GO" id="GO:0015846">
    <property type="term" value="P:polyamine transport"/>
    <property type="evidence" value="ECO:0007669"/>
    <property type="project" value="InterPro"/>
</dbReference>
<organism evidence="5 6">
    <name type="scientific">Burkholderia arboris</name>
    <dbReference type="NCBI Taxonomy" id="488730"/>
    <lineage>
        <taxon>Bacteria</taxon>
        <taxon>Pseudomonadati</taxon>
        <taxon>Pseudomonadota</taxon>
        <taxon>Betaproteobacteria</taxon>
        <taxon>Burkholderiales</taxon>
        <taxon>Burkholderiaceae</taxon>
        <taxon>Burkholderia</taxon>
        <taxon>Burkholderia cepacia complex</taxon>
    </lineage>
</organism>
<keyword evidence="2" id="KW-0813">Transport</keyword>
<evidence type="ECO:0000256" key="2">
    <source>
        <dbReference type="ARBA" id="ARBA00022448"/>
    </source>
</evidence>
<dbReference type="CDD" id="cd13659">
    <property type="entry name" value="PBP2_PotF"/>
    <property type="match status" value="1"/>
</dbReference>
<dbReference type="GO" id="GO:0042597">
    <property type="term" value="C:periplasmic space"/>
    <property type="evidence" value="ECO:0007669"/>
    <property type="project" value="UniProtKB-SubCell"/>
</dbReference>
<proteinExistence type="predicted"/>
<evidence type="ECO:0000256" key="1">
    <source>
        <dbReference type="ARBA" id="ARBA00004418"/>
    </source>
</evidence>
<dbReference type="InterPro" id="IPR006059">
    <property type="entry name" value="SBP"/>
</dbReference>
<dbReference type="AlphaFoldDB" id="A0A9Q9SLY9"/>
<dbReference type="SUPFAM" id="SSF53850">
    <property type="entry name" value="Periplasmic binding protein-like II"/>
    <property type="match status" value="1"/>
</dbReference>
<comment type="subcellular location">
    <subcellularLocation>
        <location evidence="1">Periplasm</location>
    </subcellularLocation>
</comment>
<gene>
    <name evidence="5" type="ORF">BAR24066_04871</name>
</gene>
<dbReference type="Gene3D" id="3.40.190.10">
    <property type="entry name" value="Periplasmic binding protein-like II"/>
    <property type="match status" value="2"/>
</dbReference>
<name>A0A9Q9SLY9_9BURK</name>
<evidence type="ECO:0000313" key="6">
    <source>
        <dbReference type="Proteomes" id="UP000494172"/>
    </source>
</evidence>
<evidence type="ECO:0000256" key="4">
    <source>
        <dbReference type="ARBA" id="ARBA00022764"/>
    </source>
</evidence>
<dbReference type="PANTHER" id="PTHR30222:SF12">
    <property type="entry name" value="NORSPERMIDINE SENSOR"/>
    <property type="match status" value="1"/>
</dbReference>
<keyword evidence="3" id="KW-0732">Signal</keyword>
<dbReference type="PANTHER" id="PTHR30222">
    <property type="entry name" value="SPERMIDINE/PUTRESCINE-BINDING PERIPLASMIC PROTEIN"/>
    <property type="match status" value="1"/>
</dbReference>
<evidence type="ECO:0000256" key="3">
    <source>
        <dbReference type="ARBA" id="ARBA00022729"/>
    </source>
</evidence>
<dbReference type="PRINTS" id="PR00909">
    <property type="entry name" value="SPERMDNBNDNG"/>
</dbReference>
<dbReference type="Pfam" id="PF13416">
    <property type="entry name" value="SBP_bac_8"/>
    <property type="match status" value="1"/>
</dbReference>
<reference evidence="5 6" key="1">
    <citation type="submission" date="2019-09" db="EMBL/GenBank/DDBJ databases">
        <authorList>
            <person name="Depoorter E."/>
        </authorList>
    </citation>
    <scope>NUCLEOTIDE SEQUENCE [LARGE SCALE GENOMIC DNA]</scope>
    <source>
        <strain evidence="5">LMG 24066</strain>
    </source>
</reference>
<comment type="caution">
    <text evidence="5">The sequence shown here is derived from an EMBL/GenBank/DDBJ whole genome shotgun (WGS) entry which is preliminary data.</text>
</comment>
<dbReference type="EMBL" id="CABVPX010000022">
    <property type="protein sequence ID" value="VWC01871.1"/>
    <property type="molecule type" value="Genomic_DNA"/>
</dbReference>
<dbReference type="InterPro" id="IPR001188">
    <property type="entry name" value="Sperm_putr-bd"/>
</dbReference>
<accession>A0A9Q9SLY9</accession>
<protein>
    <submittedName>
        <fullName evidence="5">ABC transporter substrate-binding protein</fullName>
    </submittedName>
</protein>
<dbReference type="GO" id="GO:0019808">
    <property type="term" value="F:polyamine binding"/>
    <property type="evidence" value="ECO:0007669"/>
    <property type="project" value="InterPro"/>
</dbReference>
<sequence length="418" mass="46372">MRNIARTPDFIASPVLVESTGHARLFHPMNRRAPPRPLRLGARTARENFVMRIRTLRRAISAAALLSIAVAGTTAHAAGELNIYNWSDYIAPDTIPNFQKQTGLHVRYDNYDSDDTLQAKLLSGNSGYDIVVPTSNYMAKQIQASVYQPLDKSKLPNLSNLDPLLMKMVADADPGNQYGVPWAYGTDGIGYNVQAVKKALGDKAPVDSWALVFDPANMAKLKSCGVSFLDQAVDVFAATLQYMGKDPNSTNPADYRAAYEVLKKVRPYITQFNSSGYINDLANNDLCVSFGYSGDVGIAHRRAAEAKRPYEIRFANPKEGGLLWFDMMVIPKDAPNRDAALKWINYLQDPKVNAGITNAVFYPTANKAARQYVKPAIARDPSVYPADEILSKMTLLKPMPPEIRRLQNRLWAQLKTGR</sequence>
<keyword evidence="4" id="KW-0574">Periplasm</keyword>
<evidence type="ECO:0000313" key="5">
    <source>
        <dbReference type="EMBL" id="VWC01871.1"/>
    </source>
</evidence>
<dbReference type="Proteomes" id="UP000494172">
    <property type="component" value="Unassembled WGS sequence"/>
</dbReference>